<keyword evidence="6 11" id="KW-1133">Transmembrane helix</keyword>
<name>A0A4R2RVV4_9BACL</name>
<dbReference type="PANTHER" id="PTHR43562:SF3">
    <property type="entry name" value="SODIUM ION_PROTON EXCHANGER (EUROFUNG)"/>
    <property type="match status" value="1"/>
</dbReference>
<sequence length="385" mass="41089">MLFVKILIILLATKIAGELSIKLGQPAVLGKLVIGIVIGPAVFGWIEDSEMIEQISEIGVILLMFIAGLETDIKSLNQNRNSSFAVAVGGIIFPLLGGYFAGLGFGLSHSHAFFLGLLLSATSVSISAQTLKELGQLKSRESTTILGAAVLDDILVVVALAVMMSLLTTGDVSLGMVFLKKLIFFVSVGLVGWKVVPWMMRKFSSWRVSESIVSTALVICFFFSYLAESLGVAAIIGAFAAGIAISQTPFKQSVEQKIEPIAYAFFVPVFFVSIGLSVSFDGVGSQLWFIIVLTIIATITKLFGAGLGARITGFNNRSSLGIGAGMVSRGEVALIIAAIGLESQLLKQEYFTAIVTVVILTTLITPPLLKRIFSDKQNLSERSHT</sequence>
<dbReference type="GO" id="GO:1902600">
    <property type="term" value="P:proton transmembrane transport"/>
    <property type="evidence" value="ECO:0007669"/>
    <property type="project" value="InterPro"/>
</dbReference>
<keyword evidence="10" id="KW-0739">Sodium transport</keyword>
<dbReference type="GO" id="GO:0015297">
    <property type="term" value="F:antiporter activity"/>
    <property type="evidence" value="ECO:0007669"/>
    <property type="project" value="UniProtKB-KW"/>
</dbReference>
<dbReference type="GO" id="GO:0006814">
    <property type="term" value="P:sodium ion transport"/>
    <property type="evidence" value="ECO:0007669"/>
    <property type="project" value="UniProtKB-KW"/>
</dbReference>
<dbReference type="OrthoDB" id="9793589at2"/>
<dbReference type="InterPro" id="IPR038770">
    <property type="entry name" value="Na+/solute_symporter_sf"/>
</dbReference>
<proteinExistence type="inferred from homology"/>
<feature type="transmembrane region" description="Helical" evidence="11">
    <location>
        <begin position="286"/>
        <end position="308"/>
    </location>
</feature>
<evidence type="ECO:0000256" key="10">
    <source>
        <dbReference type="ARBA" id="ARBA00023201"/>
    </source>
</evidence>
<evidence type="ECO:0000256" key="6">
    <source>
        <dbReference type="ARBA" id="ARBA00022989"/>
    </source>
</evidence>
<evidence type="ECO:0000256" key="8">
    <source>
        <dbReference type="ARBA" id="ARBA00023065"/>
    </source>
</evidence>
<dbReference type="Gene3D" id="1.20.1530.20">
    <property type="match status" value="1"/>
</dbReference>
<feature type="transmembrane region" description="Helical" evidence="11">
    <location>
        <begin position="351"/>
        <end position="369"/>
    </location>
</feature>
<evidence type="ECO:0000313" key="13">
    <source>
        <dbReference type="EMBL" id="TCP67089.1"/>
    </source>
</evidence>
<dbReference type="Proteomes" id="UP000294746">
    <property type="component" value="Unassembled WGS sequence"/>
</dbReference>
<evidence type="ECO:0000256" key="4">
    <source>
        <dbReference type="ARBA" id="ARBA00022449"/>
    </source>
</evidence>
<dbReference type="NCBIfam" id="TIGR00932">
    <property type="entry name" value="2a37"/>
    <property type="match status" value="1"/>
</dbReference>
<feature type="transmembrane region" description="Helical" evidence="11">
    <location>
        <begin position="178"/>
        <end position="196"/>
    </location>
</feature>
<feature type="transmembrane region" description="Helical" evidence="11">
    <location>
        <begin position="320"/>
        <end position="339"/>
    </location>
</feature>
<keyword evidence="3" id="KW-0813">Transport</keyword>
<reference evidence="13 14" key="1">
    <citation type="submission" date="2019-03" db="EMBL/GenBank/DDBJ databases">
        <title>Genomic Encyclopedia of Type Strains, Phase IV (KMG-IV): sequencing the most valuable type-strain genomes for metagenomic binning, comparative biology and taxonomic classification.</title>
        <authorList>
            <person name="Goeker M."/>
        </authorList>
    </citation>
    <scope>NUCLEOTIDE SEQUENCE [LARGE SCALE GENOMIC DNA]</scope>
    <source>
        <strain evidence="13 14">DSM 46831</strain>
    </source>
</reference>
<feature type="transmembrane region" description="Helical" evidence="11">
    <location>
        <begin position="111"/>
        <end position="131"/>
    </location>
</feature>
<feature type="transmembrane region" description="Helical" evidence="11">
    <location>
        <begin position="84"/>
        <end position="105"/>
    </location>
</feature>
<feature type="domain" description="Cation/H+ exchanger transmembrane" evidence="12">
    <location>
        <begin position="13"/>
        <end position="370"/>
    </location>
</feature>
<keyword evidence="14" id="KW-1185">Reference proteome</keyword>
<organism evidence="13 14">
    <name type="scientific">Baia soyae</name>
    <dbReference type="NCBI Taxonomy" id="1544746"/>
    <lineage>
        <taxon>Bacteria</taxon>
        <taxon>Bacillati</taxon>
        <taxon>Bacillota</taxon>
        <taxon>Bacilli</taxon>
        <taxon>Bacillales</taxon>
        <taxon>Thermoactinomycetaceae</taxon>
        <taxon>Baia</taxon>
    </lineage>
</organism>
<dbReference type="GO" id="GO:0016020">
    <property type="term" value="C:membrane"/>
    <property type="evidence" value="ECO:0007669"/>
    <property type="project" value="UniProtKB-SubCell"/>
</dbReference>
<dbReference type="GO" id="GO:0008324">
    <property type="term" value="F:monoatomic cation transmembrane transporter activity"/>
    <property type="evidence" value="ECO:0007669"/>
    <property type="project" value="InterPro"/>
</dbReference>
<keyword evidence="4" id="KW-0050">Antiport</keyword>
<dbReference type="InterPro" id="IPR004771">
    <property type="entry name" value="K/H_exchanger"/>
</dbReference>
<evidence type="ECO:0000256" key="1">
    <source>
        <dbReference type="ARBA" id="ARBA00004141"/>
    </source>
</evidence>
<dbReference type="EMBL" id="SLXV01000021">
    <property type="protein sequence ID" value="TCP67089.1"/>
    <property type="molecule type" value="Genomic_DNA"/>
</dbReference>
<keyword evidence="9 11" id="KW-0472">Membrane</keyword>
<gene>
    <name evidence="13" type="ORF">EDD57_12130</name>
</gene>
<evidence type="ECO:0000256" key="3">
    <source>
        <dbReference type="ARBA" id="ARBA00022448"/>
    </source>
</evidence>
<dbReference type="RefSeq" id="WP_131848956.1">
    <property type="nucleotide sequence ID" value="NZ_SLXV01000021.1"/>
</dbReference>
<feature type="transmembrane region" description="Helical" evidence="11">
    <location>
        <begin position="208"/>
        <end position="226"/>
    </location>
</feature>
<protein>
    <submittedName>
        <fullName evidence="13">Sodium/proton-potassium antiporter GerN (CPA2 family)</fullName>
    </submittedName>
</protein>
<evidence type="ECO:0000256" key="5">
    <source>
        <dbReference type="ARBA" id="ARBA00022692"/>
    </source>
</evidence>
<feature type="transmembrane region" description="Helical" evidence="11">
    <location>
        <begin position="143"/>
        <end position="166"/>
    </location>
</feature>
<evidence type="ECO:0000256" key="2">
    <source>
        <dbReference type="ARBA" id="ARBA00005551"/>
    </source>
</evidence>
<comment type="subcellular location">
    <subcellularLocation>
        <location evidence="1">Membrane</location>
        <topology evidence="1">Multi-pass membrane protein</topology>
    </subcellularLocation>
</comment>
<evidence type="ECO:0000313" key="14">
    <source>
        <dbReference type="Proteomes" id="UP000294746"/>
    </source>
</evidence>
<dbReference type="InterPro" id="IPR006153">
    <property type="entry name" value="Cation/H_exchanger_TM"/>
</dbReference>
<dbReference type="AlphaFoldDB" id="A0A4R2RVV4"/>
<evidence type="ECO:0000256" key="7">
    <source>
        <dbReference type="ARBA" id="ARBA00023053"/>
    </source>
</evidence>
<feature type="transmembrane region" description="Helical" evidence="11">
    <location>
        <begin position="27"/>
        <end position="46"/>
    </location>
</feature>
<dbReference type="Pfam" id="PF00999">
    <property type="entry name" value="Na_H_Exchanger"/>
    <property type="match status" value="1"/>
</dbReference>
<evidence type="ECO:0000259" key="12">
    <source>
        <dbReference type="Pfam" id="PF00999"/>
    </source>
</evidence>
<keyword evidence="7" id="KW-0915">Sodium</keyword>
<keyword evidence="8" id="KW-0406">Ion transport</keyword>
<evidence type="ECO:0000256" key="11">
    <source>
        <dbReference type="SAM" id="Phobius"/>
    </source>
</evidence>
<keyword evidence="5 11" id="KW-0812">Transmembrane</keyword>
<evidence type="ECO:0000256" key="9">
    <source>
        <dbReference type="ARBA" id="ARBA00023136"/>
    </source>
</evidence>
<feature type="transmembrane region" description="Helical" evidence="11">
    <location>
        <begin position="262"/>
        <end position="280"/>
    </location>
</feature>
<accession>A0A4R2RVV4</accession>
<comment type="similarity">
    <text evidence="2">Belongs to the monovalent cation:proton antiporter 2 (CPA2) transporter (TC 2.A.37) family.</text>
</comment>
<dbReference type="PANTHER" id="PTHR43562">
    <property type="entry name" value="NAPA-TYPE SODIUM/HYDROGEN ANTIPORTER"/>
    <property type="match status" value="1"/>
</dbReference>
<comment type="caution">
    <text evidence="13">The sequence shown here is derived from an EMBL/GenBank/DDBJ whole genome shotgun (WGS) entry which is preliminary data.</text>
</comment>